<reference evidence="4" key="4">
    <citation type="submission" date="2019-03" db="UniProtKB">
        <authorList>
            <consortium name="EnsemblPlants"/>
        </authorList>
    </citation>
    <scope>IDENTIFICATION</scope>
</reference>
<reference evidence="5" key="2">
    <citation type="journal article" date="2017" name="Nat. Plants">
        <title>The Aegilops tauschii genome reveals multiple impacts of transposons.</title>
        <authorList>
            <person name="Zhao G."/>
            <person name="Zou C."/>
            <person name="Li K."/>
            <person name="Wang K."/>
            <person name="Li T."/>
            <person name="Gao L."/>
            <person name="Zhang X."/>
            <person name="Wang H."/>
            <person name="Yang Z."/>
            <person name="Liu X."/>
            <person name="Jiang W."/>
            <person name="Mao L."/>
            <person name="Kong X."/>
            <person name="Jiao Y."/>
            <person name="Jia J."/>
        </authorList>
    </citation>
    <scope>NUCLEOTIDE SEQUENCE [LARGE SCALE GENOMIC DNA]</scope>
    <source>
        <strain evidence="5">cv. AL8/78</strain>
    </source>
</reference>
<dbReference type="GO" id="GO:0005737">
    <property type="term" value="C:cytoplasm"/>
    <property type="evidence" value="ECO:0007669"/>
    <property type="project" value="InterPro"/>
</dbReference>
<dbReference type="Gene3D" id="3.40.1160.10">
    <property type="entry name" value="Acetylglutamate kinase-like"/>
    <property type="match status" value="1"/>
</dbReference>
<protein>
    <recommendedName>
        <fullName evidence="6">Aspartate/glutamate/uridylate kinase domain-containing protein</fullName>
    </recommendedName>
</protein>
<keyword evidence="1" id="KW-0808">Transferase</keyword>
<feature type="signal peptide" evidence="3">
    <location>
        <begin position="1"/>
        <end position="28"/>
    </location>
</feature>
<name>A0A453FF88_AEGTS</name>
<evidence type="ECO:0000256" key="3">
    <source>
        <dbReference type="SAM" id="SignalP"/>
    </source>
</evidence>
<sequence length="194" mass="21237">MVLMAVGMKRLIMLQVEIFLLLRRGVVGGIDYGFIGEVKEIDVSRIRERLDRDSIVIVSNMGYSSAGEVLNCNTYEVAMACALTIEADKLICIVDGQISDEHGCGIHFMSAKEANMLIRARIVQSEISANHVKVVGEEDIRYVTNLPIKQDIELGLNGSAILIGLLHLSGTVWVSIMEMVCLTSKGLPLVGRTC</sequence>
<evidence type="ECO:0000256" key="1">
    <source>
        <dbReference type="ARBA" id="ARBA00022679"/>
    </source>
</evidence>
<accession>A0A453FF88</accession>
<dbReference type="PANTHER" id="PTHR30602:SF12">
    <property type="entry name" value="AMINO-ACID ACETYLTRANSFERASE NAGS1, CHLOROPLASTIC-RELATED"/>
    <property type="match status" value="1"/>
</dbReference>
<reference evidence="4" key="5">
    <citation type="journal article" date="2021" name="G3 (Bethesda)">
        <title>Aegilops tauschii genome assembly Aet v5.0 features greater sequence contiguity and improved annotation.</title>
        <authorList>
            <person name="Wang L."/>
            <person name="Zhu T."/>
            <person name="Rodriguez J.C."/>
            <person name="Deal K.R."/>
            <person name="Dubcovsky J."/>
            <person name="McGuire P.E."/>
            <person name="Lux T."/>
            <person name="Spannagl M."/>
            <person name="Mayer K.F.X."/>
            <person name="Baldrich P."/>
            <person name="Meyers B.C."/>
            <person name="Huo N."/>
            <person name="Gu Y.Q."/>
            <person name="Zhou H."/>
            <person name="Devos K.M."/>
            <person name="Bennetzen J.L."/>
            <person name="Unver T."/>
            <person name="Budak H."/>
            <person name="Gulick P.J."/>
            <person name="Galiba G."/>
            <person name="Kalapos B."/>
            <person name="Nelson D.R."/>
            <person name="Li P."/>
            <person name="You F.M."/>
            <person name="Luo M.C."/>
            <person name="Dvorak J."/>
        </authorList>
    </citation>
    <scope>NUCLEOTIDE SEQUENCE [LARGE SCALE GENOMIC DNA]</scope>
    <source>
        <strain evidence="4">cv. AL8/78</strain>
    </source>
</reference>
<evidence type="ECO:0000313" key="5">
    <source>
        <dbReference type="Proteomes" id="UP000015105"/>
    </source>
</evidence>
<keyword evidence="3" id="KW-0732">Signal</keyword>
<keyword evidence="2" id="KW-0012">Acyltransferase</keyword>
<dbReference type="Gramene" id="AET3Gv20658700.1">
    <property type="protein sequence ID" value="AET3Gv20658700.1"/>
    <property type="gene ID" value="AET3Gv20658700"/>
</dbReference>
<organism evidence="4 5">
    <name type="scientific">Aegilops tauschii subsp. strangulata</name>
    <name type="common">Goatgrass</name>
    <dbReference type="NCBI Taxonomy" id="200361"/>
    <lineage>
        <taxon>Eukaryota</taxon>
        <taxon>Viridiplantae</taxon>
        <taxon>Streptophyta</taxon>
        <taxon>Embryophyta</taxon>
        <taxon>Tracheophyta</taxon>
        <taxon>Spermatophyta</taxon>
        <taxon>Magnoliopsida</taxon>
        <taxon>Liliopsida</taxon>
        <taxon>Poales</taxon>
        <taxon>Poaceae</taxon>
        <taxon>BOP clade</taxon>
        <taxon>Pooideae</taxon>
        <taxon>Triticodae</taxon>
        <taxon>Triticeae</taxon>
        <taxon>Triticinae</taxon>
        <taxon>Aegilops</taxon>
    </lineage>
</organism>
<evidence type="ECO:0000256" key="2">
    <source>
        <dbReference type="ARBA" id="ARBA00023315"/>
    </source>
</evidence>
<dbReference type="AlphaFoldDB" id="A0A453FF88"/>
<reference evidence="5" key="1">
    <citation type="journal article" date="2014" name="Science">
        <title>Ancient hybridizations among the ancestral genomes of bread wheat.</title>
        <authorList>
            <consortium name="International Wheat Genome Sequencing Consortium,"/>
            <person name="Marcussen T."/>
            <person name="Sandve S.R."/>
            <person name="Heier L."/>
            <person name="Spannagl M."/>
            <person name="Pfeifer M."/>
            <person name="Jakobsen K.S."/>
            <person name="Wulff B.B."/>
            <person name="Steuernagel B."/>
            <person name="Mayer K.F."/>
            <person name="Olsen O.A."/>
        </authorList>
    </citation>
    <scope>NUCLEOTIDE SEQUENCE [LARGE SCALE GENOMIC DNA]</scope>
    <source>
        <strain evidence="5">cv. AL8/78</strain>
    </source>
</reference>
<dbReference type="Gramene" id="AET3Gv20658700.3">
    <property type="protein sequence ID" value="AET3Gv20658700.3"/>
    <property type="gene ID" value="AET3Gv20658700"/>
</dbReference>
<dbReference type="GO" id="GO:0006526">
    <property type="term" value="P:L-arginine biosynthetic process"/>
    <property type="evidence" value="ECO:0007669"/>
    <property type="project" value="InterPro"/>
</dbReference>
<feature type="chain" id="PRO_5042372352" description="Aspartate/glutamate/uridylate kinase domain-containing protein" evidence="3">
    <location>
        <begin position="29"/>
        <end position="194"/>
    </location>
</feature>
<dbReference type="InterPro" id="IPR010167">
    <property type="entry name" value="NH2A_AcTrfase"/>
</dbReference>
<evidence type="ECO:0008006" key="6">
    <source>
        <dbReference type="Google" id="ProtNLM"/>
    </source>
</evidence>
<dbReference type="SUPFAM" id="SSF53633">
    <property type="entry name" value="Carbamate kinase-like"/>
    <property type="match status" value="1"/>
</dbReference>
<keyword evidence="5" id="KW-1185">Reference proteome</keyword>
<evidence type="ECO:0000313" key="4">
    <source>
        <dbReference type="EnsemblPlants" id="AET3Gv20658700.1"/>
    </source>
</evidence>
<dbReference type="GO" id="GO:0004042">
    <property type="term" value="F:L-glutamate N-acetyltransferase activity"/>
    <property type="evidence" value="ECO:0007669"/>
    <property type="project" value="InterPro"/>
</dbReference>
<reference evidence="4" key="3">
    <citation type="journal article" date="2017" name="Nature">
        <title>Genome sequence of the progenitor of the wheat D genome Aegilops tauschii.</title>
        <authorList>
            <person name="Luo M.C."/>
            <person name="Gu Y.Q."/>
            <person name="Puiu D."/>
            <person name="Wang H."/>
            <person name="Twardziok S.O."/>
            <person name="Deal K.R."/>
            <person name="Huo N."/>
            <person name="Zhu T."/>
            <person name="Wang L."/>
            <person name="Wang Y."/>
            <person name="McGuire P.E."/>
            <person name="Liu S."/>
            <person name="Long H."/>
            <person name="Ramasamy R.K."/>
            <person name="Rodriguez J.C."/>
            <person name="Van S.L."/>
            <person name="Yuan L."/>
            <person name="Wang Z."/>
            <person name="Xia Z."/>
            <person name="Xiao L."/>
            <person name="Anderson O.D."/>
            <person name="Ouyang S."/>
            <person name="Liang Y."/>
            <person name="Zimin A.V."/>
            <person name="Pertea G."/>
            <person name="Qi P."/>
            <person name="Bennetzen J.L."/>
            <person name="Dai X."/>
            <person name="Dawson M.W."/>
            <person name="Muller H.G."/>
            <person name="Kugler K."/>
            <person name="Rivarola-Duarte L."/>
            <person name="Spannagl M."/>
            <person name="Mayer K.F.X."/>
            <person name="Lu F.H."/>
            <person name="Bevan M.W."/>
            <person name="Leroy P."/>
            <person name="Li P."/>
            <person name="You F.M."/>
            <person name="Sun Q."/>
            <person name="Liu Z."/>
            <person name="Lyons E."/>
            <person name="Wicker T."/>
            <person name="Salzberg S.L."/>
            <person name="Devos K.M."/>
            <person name="Dvorak J."/>
        </authorList>
    </citation>
    <scope>NUCLEOTIDE SEQUENCE [LARGE SCALE GENOMIC DNA]</scope>
    <source>
        <strain evidence="4">cv. AL8/78</strain>
    </source>
</reference>
<dbReference type="EnsemblPlants" id="AET3Gv20658700.1">
    <property type="protein sequence ID" value="AET3Gv20658700.1"/>
    <property type="gene ID" value="AET3Gv20658700"/>
</dbReference>
<dbReference type="InterPro" id="IPR036393">
    <property type="entry name" value="AceGlu_kinase-like_sf"/>
</dbReference>
<dbReference type="Proteomes" id="UP000015105">
    <property type="component" value="Chromosome 3D"/>
</dbReference>
<dbReference type="PANTHER" id="PTHR30602">
    <property type="entry name" value="AMINO-ACID ACETYLTRANSFERASE"/>
    <property type="match status" value="1"/>
</dbReference>
<proteinExistence type="predicted"/>
<dbReference type="EnsemblPlants" id="AET3Gv20658700.3">
    <property type="protein sequence ID" value="AET3Gv20658700.3"/>
    <property type="gene ID" value="AET3Gv20658700"/>
</dbReference>